<dbReference type="PANTHER" id="PTHR30487:SF0">
    <property type="entry name" value="PREPILIN LEADER PEPTIDASE_N-METHYLTRANSFERASE-RELATED"/>
    <property type="match status" value="1"/>
</dbReference>
<gene>
    <name evidence="10" type="ORF">MAQA_12266</name>
</gene>
<protein>
    <submittedName>
        <fullName evidence="10">Putative late competence protein ComC</fullName>
    </submittedName>
</protein>
<evidence type="ECO:0000259" key="8">
    <source>
        <dbReference type="Pfam" id="PF01478"/>
    </source>
</evidence>
<evidence type="ECO:0000256" key="1">
    <source>
        <dbReference type="ARBA" id="ARBA00004651"/>
    </source>
</evidence>
<evidence type="ECO:0000313" key="11">
    <source>
        <dbReference type="Proteomes" id="UP000019246"/>
    </source>
</evidence>
<reference evidence="10 11" key="1">
    <citation type="journal article" date="2014" name="Int. J. Syst. Evol. Microbiol.">
        <title>Listeria floridensis sp. nov., Listeria aquatica sp. nov., Listeria cornellensis sp. nov., Listeria riparia sp. nov. and Listeria grandensis sp. nov., from agricultural and natural environments.</title>
        <authorList>
            <person name="den Bakker H.C."/>
            <person name="Warchocki S."/>
            <person name="Wright E.M."/>
            <person name="Allred A.F."/>
            <person name="Ahlstrom C."/>
            <person name="Manuel C.S."/>
            <person name="Stasiewicz M.J."/>
            <person name="Burrell A."/>
            <person name="Roof S."/>
            <person name="Strawn L."/>
            <person name="Fortes E.D."/>
            <person name="Nightingale K.K."/>
            <person name="Kephart D."/>
            <person name="Wiedmann M."/>
        </authorList>
    </citation>
    <scope>NUCLEOTIDE SEQUENCE [LARGE SCALE GENOMIC DNA]</scope>
    <source>
        <strain evidence="10 11">FSL S10-1188</strain>
    </source>
</reference>
<dbReference type="PATRIC" id="fig|1265818.5.peg.2469"/>
<evidence type="ECO:0000256" key="3">
    <source>
        <dbReference type="ARBA" id="ARBA00022475"/>
    </source>
</evidence>
<dbReference type="RefSeq" id="WP_036073582.1">
    <property type="nucleotide sequence ID" value="NZ_AOCG01000012.1"/>
</dbReference>
<dbReference type="Gene3D" id="1.20.120.1220">
    <property type="match status" value="1"/>
</dbReference>
<feature type="transmembrane region" description="Helical" evidence="7">
    <location>
        <begin position="189"/>
        <end position="209"/>
    </location>
</feature>
<comment type="caution">
    <text evidence="10">The sequence shown here is derived from an EMBL/GenBank/DDBJ whole genome shotgun (WGS) entry which is preliminary data.</text>
</comment>
<evidence type="ECO:0000256" key="6">
    <source>
        <dbReference type="ARBA" id="ARBA00023136"/>
    </source>
</evidence>
<dbReference type="Proteomes" id="UP000019246">
    <property type="component" value="Unassembled WGS sequence"/>
</dbReference>
<keyword evidence="5 7" id="KW-1133">Transmembrane helix</keyword>
<dbReference type="EMBL" id="AOCG01000012">
    <property type="protein sequence ID" value="EUJ17772.1"/>
    <property type="molecule type" value="Genomic_DNA"/>
</dbReference>
<dbReference type="PANTHER" id="PTHR30487">
    <property type="entry name" value="TYPE 4 PREPILIN-LIKE PROTEINS LEADER PEPTIDE-PROCESSING ENZYME"/>
    <property type="match status" value="1"/>
</dbReference>
<dbReference type="InterPro" id="IPR050882">
    <property type="entry name" value="Prepilin_peptidase/N-MTase"/>
</dbReference>
<evidence type="ECO:0000256" key="7">
    <source>
        <dbReference type="SAM" id="Phobius"/>
    </source>
</evidence>
<dbReference type="GO" id="GO:0006465">
    <property type="term" value="P:signal peptide processing"/>
    <property type="evidence" value="ECO:0007669"/>
    <property type="project" value="TreeGrafter"/>
</dbReference>
<organism evidence="10 11">
    <name type="scientific">Listeria aquatica FSL S10-1188</name>
    <dbReference type="NCBI Taxonomy" id="1265818"/>
    <lineage>
        <taxon>Bacteria</taxon>
        <taxon>Bacillati</taxon>
        <taxon>Bacillota</taxon>
        <taxon>Bacilli</taxon>
        <taxon>Bacillales</taxon>
        <taxon>Listeriaceae</taxon>
        <taxon>Listeria</taxon>
    </lineage>
</organism>
<feature type="transmembrane region" description="Helical" evidence="7">
    <location>
        <begin position="216"/>
        <end position="233"/>
    </location>
</feature>
<feature type="domain" description="Prepilin type IV endopeptidase peptidase" evidence="8">
    <location>
        <begin position="103"/>
        <end position="201"/>
    </location>
</feature>
<proteinExistence type="inferred from homology"/>
<evidence type="ECO:0000259" key="9">
    <source>
        <dbReference type="Pfam" id="PF06750"/>
    </source>
</evidence>
<name>W7AVW7_9LIST</name>
<dbReference type="GO" id="GO:0005886">
    <property type="term" value="C:plasma membrane"/>
    <property type="evidence" value="ECO:0007669"/>
    <property type="project" value="UniProtKB-SubCell"/>
</dbReference>
<feature type="transmembrane region" description="Helical" evidence="7">
    <location>
        <begin position="146"/>
        <end position="164"/>
    </location>
</feature>
<evidence type="ECO:0000256" key="2">
    <source>
        <dbReference type="ARBA" id="ARBA00005801"/>
    </source>
</evidence>
<evidence type="ECO:0000256" key="5">
    <source>
        <dbReference type="ARBA" id="ARBA00022989"/>
    </source>
</evidence>
<dbReference type="Pfam" id="PF01478">
    <property type="entry name" value="Peptidase_A24"/>
    <property type="match status" value="1"/>
</dbReference>
<keyword evidence="3" id="KW-1003">Cell membrane</keyword>
<sequence length="235" mass="27529">MFYLNIFIFSAILASFIQVAATHLPLKQPFMFRFSQCDFCKRRLSFFEMIPLLSFIALRGKTWCCSKRLSYSYFITELTFPILFTFLVYLKKSASHPILPLTCFVFLFFFLLTDLAYLHIPDSAVLVFLGIILLIQFKESVPFSDILWQFLISFCFYGILYFIFRKGFGMGDTKLLITLGTALGFKESYWIFFLALACANLFFGLTVLFRKIPWKTKIPFVPFLFTGFLFYLISH</sequence>
<feature type="transmembrane region" description="Helical" evidence="7">
    <location>
        <begin position="97"/>
        <end position="113"/>
    </location>
</feature>
<keyword evidence="4 7" id="KW-0812">Transmembrane</keyword>
<feature type="transmembrane region" description="Helical" evidence="7">
    <location>
        <begin position="72"/>
        <end position="90"/>
    </location>
</feature>
<dbReference type="AlphaFoldDB" id="W7AVW7"/>
<dbReference type="GO" id="GO:0004190">
    <property type="term" value="F:aspartic-type endopeptidase activity"/>
    <property type="evidence" value="ECO:0007669"/>
    <property type="project" value="InterPro"/>
</dbReference>
<dbReference type="STRING" id="1265818.MAQA_12266"/>
<accession>W7AVW7</accession>
<keyword evidence="6 7" id="KW-0472">Membrane</keyword>
<comment type="subcellular location">
    <subcellularLocation>
        <location evidence="1">Cell membrane</location>
        <topology evidence="1">Multi-pass membrane protein</topology>
    </subcellularLocation>
</comment>
<evidence type="ECO:0000313" key="10">
    <source>
        <dbReference type="EMBL" id="EUJ17772.1"/>
    </source>
</evidence>
<dbReference type="InterPro" id="IPR010627">
    <property type="entry name" value="Prepilin_pept_A24_N"/>
</dbReference>
<comment type="similarity">
    <text evidence="2">Belongs to the peptidase A24 family.</text>
</comment>
<evidence type="ECO:0000256" key="4">
    <source>
        <dbReference type="ARBA" id="ARBA00022692"/>
    </source>
</evidence>
<dbReference type="OrthoDB" id="9789291at2"/>
<keyword evidence="11" id="KW-1185">Reference proteome</keyword>
<dbReference type="InterPro" id="IPR000045">
    <property type="entry name" value="Prepilin_IV_endopep_pep"/>
</dbReference>
<feature type="transmembrane region" description="Helical" evidence="7">
    <location>
        <begin position="6"/>
        <end position="24"/>
    </location>
</feature>
<dbReference type="Pfam" id="PF06750">
    <property type="entry name" value="A24_N_bact"/>
    <property type="match status" value="1"/>
</dbReference>
<feature type="domain" description="Prepilin peptidase A24 N-terminal" evidence="9">
    <location>
        <begin position="8"/>
        <end position="89"/>
    </location>
</feature>